<evidence type="ECO:0000313" key="6">
    <source>
        <dbReference type="EMBL" id="OBW95394.1"/>
    </source>
</evidence>
<dbReference type="InterPro" id="IPR036390">
    <property type="entry name" value="WH_DNA-bd_sf"/>
</dbReference>
<dbReference type="InterPro" id="IPR000847">
    <property type="entry name" value="LysR_HTH_N"/>
</dbReference>
<dbReference type="PRINTS" id="PR00039">
    <property type="entry name" value="HTHLYSR"/>
</dbReference>
<dbReference type="EMBL" id="JTJL01000012">
    <property type="protein sequence ID" value="OBW95394.1"/>
    <property type="molecule type" value="Genomic_DNA"/>
</dbReference>
<feature type="domain" description="HTH lysR-type" evidence="5">
    <location>
        <begin position="263"/>
        <end position="319"/>
    </location>
</feature>
<dbReference type="PANTHER" id="PTHR30419:SF8">
    <property type="entry name" value="NITROGEN ASSIMILATION TRANSCRIPTIONAL ACTIVATOR-RELATED"/>
    <property type="match status" value="1"/>
</dbReference>
<dbReference type="InterPro" id="IPR050950">
    <property type="entry name" value="HTH-type_LysR_regulators"/>
</dbReference>
<dbReference type="SUPFAM" id="SSF46785">
    <property type="entry name" value="Winged helix' DNA-binding domain"/>
    <property type="match status" value="1"/>
</dbReference>
<keyword evidence="4" id="KW-0804">Transcription</keyword>
<dbReference type="InterPro" id="IPR036388">
    <property type="entry name" value="WH-like_DNA-bd_sf"/>
</dbReference>
<dbReference type="PANTHER" id="PTHR30419">
    <property type="entry name" value="HTH-TYPE TRANSCRIPTIONAL REGULATOR YBHD"/>
    <property type="match status" value="1"/>
</dbReference>
<dbReference type="Proteomes" id="UP000092649">
    <property type="component" value="Unassembled WGS sequence"/>
</dbReference>
<keyword evidence="3" id="KW-0238">DNA-binding</keyword>
<dbReference type="Gene3D" id="3.40.190.290">
    <property type="match status" value="1"/>
</dbReference>
<reference evidence="6 7" key="1">
    <citation type="submission" date="2014-11" db="EMBL/GenBank/DDBJ databases">
        <title>Pan-genome of Gallibacterium spp.</title>
        <authorList>
            <person name="Kudirkiene E."/>
            <person name="Bojesen A.M."/>
        </authorList>
    </citation>
    <scope>NUCLEOTIDE SEQUENCE [LARGE SCALE GENOMIC DNA]</scope>
    <source>
        <strain evidence="6 7">F150</strain>
    </source>
</reference>
<dbReference type="Pfam" id="PF00126">
    <property type="entry name" value="HTH_1"/>
    <property type="match status" value="1"/>
</dbReference>
<dbReference type="InterPro" id="IPR005119">
    <property type="entry name" value="LysR_subst-bd"/>
</dbReference>
<dbReference type="AlphaFoldDB" id="A0A1A7P2E4"/>
<gene>
    <name evidence="6" type="ORF">QS62_03230</name>
</gene>
<evidence type="ECO:0000259" key="5">
    <source>
        <dbReference type="PROSITE" id="PS50931"/>
    </source>
</evidence>
<dbReference type="PROSITE" id="PS50931">
    <property type="entry name" value="HTH_LYSR"/>
    <property type="match status" value="1"/>
</dbReference>
<comment type="similarity">
    <text evidence="1">Belongs to the LysR transcriptional regulatory family.</text>
</comment>
<dbReference type="PATRIC" id="fig|505341.3.peg.654"/>
<keyword evidence="2" id="KW-0805">Transcription regulation</keyword>
<dbReference type="GO" id="GO:0003677">
    <property type="term" value="F:DNA binding"/>
    <property type="evidence" value="ECO:0007669"/>
    <property type="project" value="UniProtKB-KW"/>
</dbReference>
<dbReference type="GO" id="GO:0005829">
    <property type="term" value="C:cytosol"/>
    <property type="evidence" value="ECO:0007669"/>
    <property type="project" value="TreeGrafter"/>
</dbReference>
<dbReference type="Gene3D" id="1.10.10.10">
    <property type="entry name" value="Winged helix-like DNA-binding domain superfamily/Winged helix DNA-binding domain"/>
    <property type="match status" value="1"/>
</dbReference>
<dbReference type="Pfam" id="PF03466">
    <property type="entry name" value="LysR_substrate"/>
    <property type="match status" value="1"/>
</dbReference>
<dbReference type="SUPFAM" id="SSF53850">
    <property type="entry name" value="Periplasmic binding protein-like II"/>
    <property type="match status" value="1"/>
</dbReference>
<name>A0A1A7P2E4_9PAST</name>
<evidence type="ECO:0000256" key="3">
    <source>
        <dbReference type="ARBA" id="ARBA00023125"/>
    </source>
</evidence>
<evidence type="ECO:0000256" key="2">
    <source>
        <dbReference type="ARBA" id="ARBA00023015"/>
    </source>
</evidence>
<evidence type="ECO:0000256" key="1">
    <source>
        <dbReference type="ARBA" id="ARBA00009437"/>
    </source>
</evidence>
<sequence length="558" mass="65847">MLALPLLQREHQKVYVNEAGLYLARYIMPMMVLENFAAQLYREDTEVYWVNIKFPLHFYGHRICRALEQAIQYCQQRYPNVLFWPQSSDSFDIRPVQDLQWQPSWTKLGTIELDWLTEEIADNQYLEGKWCLLSRYSYSLAKNISINEIKEQKILLPRIPWKLLQQISALSEQYQLNIEYLNIDYKKVFFTDNEQNYYLLNSLLIDQIELSDEWQISYIEDLPKSCLGIKQDSYNPIMQDFIDIYQKCFFETQKFSWQTHSQLKHWQYFYRTIKAGSISLAAQQLYMSQSALSIQLKQLEKNLNLQLLQRSVGKNKQLMTSKGEIFTELCEALCEILDYVAEKCERYKHLYNKSIVLGILPSIDTKSTLIKMIVEQVDIWQQKHLDVKLEIVEERHRYLIDGLRNNEINIAIVEADSRWVVHYPLQKEEEMGLVISPTLIEDSIKELNWLDLRNFNLVLPRKGNGMRMIIDQHCLGLGIRLDWAIESDSLNLNQYWVQKGKYATILPKSAVASLVEAKALRFVRLKPTLNRVLRLAHLKNKSLSPIESNLLHFLLNDV</sequence>
<dbReference type="GO" id="GO:0003700">
    <property type="term" value="F:DNA-binding transcription factor activity"/>
    <property type="evidence" value="ECO:0007669"/>
    <property type="project" value="InterPro"/>
</dbReference>
<accession>A0A1A7P2E4</accession>
<comment type="caution">
    <text evidence="6">The sequence shown here is derived from an EMBL/GenBank/DDBJ whole genome shotgun (WGS) entry which is preliminary data.</text>
</comment>
<evidence type="ECO:0000313" key="7">
    <source>
        <dbReference type="Proteomes" id="UP000092649"/>
    </source>
</evidence>
<proteinExistence type="inferred from homology"/>
<evidence type="ECO:0000256" key="4">
    <source>
        <dbReference type="ARBA" id="ARBA00023163"/>
    </source>
</evidence>
<keyword evidence="7" id="KW-1185">Reference proteome</keyword>
<protein>
    <recommendedName>
        <fullName evidence="5">HTH lysR-type domain-containing protein</fullName>
    </recommendedName>
</protein>
<organism evidence="6 7">
    <name type="scientific">Gallibacterium salpingitidis</name>
    <dbReference type="NCBI Taxonomy" id="505341"/>
    <lineage>
        <taxon>Bacteria</taxon>
        <taxon>Pseudomonadati</taxon>
        <taxon>Pseudomonadota</taxon>
        <taxon>Gammaproteobacteria</taxon>
        <taxon>Pasteurellales</taxon>
        <taxon>Pasteurellaceae</taxon>
        <taxon>Gallibacterium</taxon>
    </lineage>
</organism>